<evidence type="ECO:0008006" key="3">
    <source>
        <dbReference type="Google" id="ProtNLM"/>
    </source>
</evidence>
<dbReference type="KEGG" id="lab:LA76x_0624"/>
<dbReference type="InterPro" id="IPR021295">
    <property type="entry name" value="DUF2867"/>
</dbReference>
<accession>A0A0S2F5N6</accession>
<dbReference type="PATRIC" id="fig|84531.8.peg.650"/>
<organism evidence="1 2">
    <name type="scientific">Lysobacter antibioticus</name>
    <dbReference type="NCBI Taxonomy" id="84531"/>
    <lineage>
        <taxon>Bacteria</taxon>
        <taxon>Pseudomonadati</taxon>
        <taxon>Pseudomonadota</taxon>
        <taxon>Gammaproteobacteria</taxon>
        <taxon>Lysobacterales</taxon>
        <taxon>Lysobacteraceae</taxon>
        <taxon>Lysobacter</taxon>
    </lineage>
</organism>
<dbReference type="AlphaFoldDB" id="A0A0S2F5N6"/>
<reference evidence="1 2" key="1">
    <citation type="journal article" date="2015" name="BMC Genomics">
        <title>Comparative genomics and metabolic profiling of the genus Lysobacter.</title>
        <authorList>
            <person name="de Bruijn I."/>
            <person name="Cheng X."/>
            <person name="de Jager V."/>
            <person name="Exposito R.G."/>
            <person name="Watrous J."/>
            <person name="Patel N."/>
            <person name="Postma J."/>
            <person name="Dorrestein P.C."/>
            <person name="Kobayashi D."/>
            <person name="Raaijmakers J.M."/>
        </authorList>
    </citation>
    <scope>NUCLEOTIDE SEQUENCE [LARGE SCALE GENOMIC DNA]</scope>
    <source>
        <strain evidence="1 2">76</strain>
    </source>
</reference>
<dbReference type="Pfam" id="PF11066">
    <property type="entry name" value="DUF2867"/>
    <property type="match status" value="1"/>
</dbReference>
<proteinExistence type="predicted"/>
<evidence type="ECO:0000313" key="2">
    <source>
        <dbReference type="Proteomes" id="UP000060787"/>
    </source>
</evidence>
<sequence>MSLGQVQAAAVSLPDDSRLRNVFSTTDLVDAFALELPEGASCDAGVLARFVFERLPPWMLKLMRLRDALVGVFGLKTVKRLDDELARGQHPRIAVFKVYEESGREVVFGENDKHLDVRFSVLCGEDRTSRGGRRLVLATAVQCHNRLGRFYLACIAPFHRLIVRSCLASAARRGWPRAQPLESASAA</sequence>
<dbReference type="EMBL" id="CP011129">
    <property type="protein sequence ID" value="ALN78785.1"/>
    <property type="molecule type" value="Genomic_DNA"/>
</dbReference>
<keyword evidence="2" id="KW-1185">Reference proteome</keyword>
<dbReference type="Proteomes" id="UP000060787">
    <property type="component" value="Chromosome"/>
</dbReference>
<protein>
    <recommendedName>
        <fullName evidence="3">DUF2867 domain-containing protein</fullName>
    </recommendedName>
</protein>
<evidence type="ECO:0000313" key="1">
    <source>
        <dbReference type="EMBL" id="ALN78785.1"/>
    </source>
</evidence>
<dbReference type="STRING" id="84531.LA76x_0624"/>
<gene>
    <name evidence="1" type="ORF">LA76x_0624</name>
</gene>
<name>A0A0S2F5N6_LYSAN</name>